<evidence type="ECO:0000313" key="3">
    <source>
        <dbReference type="Proteomes" id="UP000199286"/>
    </source>
</evidence>
<organism evidence="2 3">
    <name type="scientific">Citreimonas salinaria</name>
    <dbReference type="NCBI Taxonomy" id="321339"/>
    <lineage>
        <taxon>Bacteria</taxon>
        <taxon>Pseudomonadati</taxon>
        <taxon>Pseudomonadota</taxon>
        <taxon>Alphaproteobacteria</taxon>
        <taxon>Rhodobacterales</taxon>
        <taxon>Roseobacteraceae</taxon>
        <taxon>Citreimonas</taxon>
    </lineage>
</organism>
<dbReference type="InterPro" id="IPR011990">
    <property type="entry name" value="TPR-like_helical_dom_sf"/>
</dbReference>
<dbReference type="SMART" id="SM00028">
    <property type="entry name" value="TPR"/>
    <property type="match status" value="4"/>
</dbReference>
<name>A0A1H3HP67_9RHOB</name>
<dbReference type="Gene3D" id="3.40.50.300">
    <property type="entry name" value="P-loop containing nucleotide triphosphate hydrolases"/>
    <property type="match status" value="1"/>
</dbReference>
<dbReference type="PANTHER" id="PTHR12788:SF10">
    <property type="entry name" value="PROTEIN-TYROSINE SULFOTRANSFERASE"/>
    <property type="match status" value="1"/>
</dbReference>
<keyword evidence="3" id="KW-1185">Reference proteome</keyword>
<dbReference type="Proteomes" id="UP000199286">
    <property type="component" value="Unassembled WGS sequence"/>
</dbReference>
<proteinExistence type="predicted"/>
<dbReference type="InterPro" id="IPR027417">
    <property type="entry name" value="P-loop_NTPase"/>
</dbReference>
<accession>A0A1H3HP67</accession>
<dbReference type="SUPFAM" id="SSF48452">
    <property type="entry name" value="TPR-like"/>
    <property type="match status" value="1"/>
</dbReference>
<keyword evidence="1" id="KW-0808">Transferase</keyword>
<dbReference type="GO" id="GO:0008476">
    <property type="term" value="F:protein-tyrosine sulfotransferase activity"/>
    <property type="evidence" value="ECO:0007669"/>
    <property type="project" value="InterPro"/>
</dbReference>
<dbReference type="EMBL" id="FNPF01000004">
    <property type="protein sequence ID" value="SDY16588.1"/>
    <property type="molecule type" value="Genomic_DNA"/>
</dbReference>
<dbReference type="Pfam" id="PF13469">
    <property type="entry name" value="Sulfotransfer_3"/>
    <property type="match status" value="1"/>
</dbReference>
<dbReference type="RefSeq" id="WP_089880931.1">
    <property type="nucleotide sequence ID" value="NZ_FNPF01000004.1"/>
</dbReference>
<dbReference type="Gene3D" id="1.25.40.10">
    <property type="entry name" value="Tetratricopeptide repeat domain"/>
    <property type="match status" value="1"/>
</dbReference>
<evidence type="ECO:0000313" key="2">
    <source>
        <dbReference type="EMBL" id="SDY16588.1"/>
    </source>
</evidence>
<protein>
    <submittedName>
        <fullName evidence="2">Tetratricopeptide repeat-containing protein</fullName>
    </submittedName>
</protein>
<dbReference type="Pfam" id="PF14559">
    <property type="entry name" value="TPR_19"/>
    <property type="match status" value="2"/>
</dbReference>
<reference evidence="2 3" key="1">
    <citation type="submission" date="2016-10" db="EMBL/GenBank/DDBJ databases">
        <authorList>
            <person name="de Groot N.N."/>
        </authorList>
    </citation>
    <scope>NUCLEOTIDE SEQUENCE [LARGE SCALE GENOMIC DNA]</scope>
    <source>
        <strain evidence="2 3">DSM 26880</strain>
    </source>
</reference>
<evidence type="ECO:0000256" key="1">
    <source>
        <dbReference type="ARBA" id="ARBA00022679"/>
    </source>
</evidence>
<dbReference type="AlphaFoldDB" id="A0A1H3HP67"/>
<dbReference type="InterPro" id="IPR019734">
    <property type="entry name" value="TPR_rpt"/>
</dbReference>
<dbReference type="PANTHER" id="PTHR12788">
    <property type="entry name" value="PROTEIN-TYROSINE SULFOTRANSFERASE 2"/>
    <property type="match status" value="1"/>
</dbReference>
<dbReference type="SUPFAM" id="SSF52540">
    <property type="entry name" value="P-loop containing nucleoside triphosphate hydrolases"/>
    <property type="match status" value="1"/>
</dbReference>
<gene>
    <name evidence="2" type="ORF">SAMN05444340_10431</name>
</gene>
<dbReference type="InterPro" id="IPR026634">
    <property type="entry name" value="TPST-like"/>
</dbReference>
<sequence length="494" mass="54461">MPADSTNGTRPIDRNGTIAQARALQAQGRLDEAAQAWRALRDANPGFAEARIHLSTNAFDQGDRDACLSELREVTRLLPDDPRAWSTLAARLRHFGLTDEALSACDAAIACDPKSVKLRAEKAHLQQSLGEFDAAERALIKLLRRSPADTDLYRMLMTAHRVTRNDPVLRQMLALWKDKRLNDTGRMNLGFALATAMEQLDEPRRVFAYLDAANAAQARLAPDDSEARAQQAAATLAAQEGADLTPRGPRMQPRPVFIVGMPRSGTTLVERIIARHSGATAGGEMGHALRRARLRFGPPEAMTPLADIPDDALVDWAADWARLATRDTGAASGVVTDKAMMTEQILGLIRRGMPGARIIVVHRDPRDIALSIYRNQFRLGQHRYANALTDIADAIKAFRAAIAHWRARMPEALHEIRYEDLVADPEAQTRALVAAAGLEWEDACLDPAAGSGSVRTLSVAQVRQPIHAGRRQAWRKYESEMQPFIDAWGDQPWD</sequence>
<dbReference type="STRING" id="321339.SAMN05444340_10431"/>
<dbReference type="OrthoDB" id="9800698at2"/>